<proteinExistence type="predicted"/>
<feature type="compositionally biased region" description="Low complexity" evidence="1">
    <location>
        <begin position="47"/>
        <end position="60"/>
    </location>
</feature>
<feature type="region of interest" description="Disordered" evidence="1">
    <location>
        <begin position="47"/>
        <end position="74"/>
    </location>
</feature>
<gene>
    <name evidence="2" type="ORF">C6Y14_11980</name>
</gene>
<sequence>MHPAATCVTSSTPCSTWSHADIPWHYLPHDCPHWNIVYQHFGRRQQAGSSSTSTTCCGAAPKGTRAADPNRPPW</sequence>
<evidence type="ECO:0000313" key="2">
    <source>
        <dbReference type="EMBL" id="PSM42903.1"/>
    </source>
</evidence>
<keyword evidence="3" id="KW-1185">Reference proteome</keyword>
<evidence type="ECO:0000313" key="3">
    <source>
        <dbReference type="Proteomes" id="UP000240429"/>
    </source>
</evidence>
<name>A0A2P8Q9H0_9ACTN</name>
<reference evidence="2 3" key="1">
    <citation type="submission" date="2018-03" db="EMBL/GenBank/DDBJ databases">
        <title>Streptomyces dioscori sp. nov., a novel endophytic actinobacterium isolated from bulbil of Dioscorea bulbifera L.</title>
        <authorList>
            <person name="Zhikuan W."/>
        </authorList>
    </citation>
    <scope>NUCLEOTIDE SEQUENCE [LARGE SCALE GENOMIC DNA]</scope>
    <source>
        <strain evidence="2 3">A217</strain>
    </source>
</reference>
<comment type="caution">
    <text evidence="2">The sequence shown here is derived from an EMBL/GenBank/DDBJ whole genome shotgun (WGS) entry which is preliminary data.</text>
</comment>
<evidence type="ECO:0008006" key="4">
    <source>
        <dbReference type="Google" id="ProtNLM"/>
    </source>
</evidence>
<evidence type="ECO:0000256" key="1">
    <source>
        <dbReference type="SAM" id="MobiDB-lite"/>
    </source>
</evidence>
<organism evidence="2 3">
    <name type="scientific">Streptomyces dioscori</name>
    <dbReference type="NCBI Taxonomy" id="2109333"/>
    <lineage>
        <taxon>Bacteria</taxon>
        <taxon>Bacillati</taxon>
        <taxon>Actinomycetota</taxon>
        <taxon>Actinomycetes</taxon>
        <taxon>Kitasatosporales</taxon>
        <taxon>Streptomycetaceae</taxon>
        <taxon>Streptomyces</taxon>
        <taxon>Streptomyces aurantiacus group</taxon>
    </lineage>
</organism>
<dbReference type="Proteomes" id="UP000240429">
    <property type="component" value="Unassembled WGS sequence"/>
</dbReference>
<accession>A0A2P8Q9H0</accession>
<dbReference type="EMBL" id="PYBJ01000007">
    <property type="protein sequence ID" value="PSM42903.1"/>
    <property type="molecule type" value="Genomic_DNA"/>
</dbReference>
<dbReference type="AlphaFoldDB" id="A0A2P8Q9H0"/>
<protein>
    <recommendedName>
        <fullName evidence="4">Transposase</fullName>
    </recommendedName>
</protein>